<dbReference type="PROSITE" id="PS01319">
    <property type="entry name" value="RBFA"/>
    <property type="match status" value="1"/>
</dbReference>
<evidence type="ECO:0000313" key="4">
    <source>
        <dbReference type="Proteomes" id="UP000199073"/>
    </source>
</evidence>
<comment type="subunit">
    <text evidence="2">Monomer. Binds 30S ribosomal subunits, but not 50S ribosomal subunits or 70S ribosomes.</text>
</comment>
<organism evidence="3 4">
    <name type="scientific">Desulforhopalus singaporensis</name>
    <dbReference type="NCBI Taxonomy" id="91360"/>
    <lineage>
        <taxon>Bacteria</taxon>
        <taxon>Pseudomonadati</taxon>
        <taxon>Thermodesulfobacteriota</taxon>
        <taxon>Desulfobulbia</taxon>
        <taxon>Desulfobulbales</taxon>
        <taxon>Desulfocapsaceae</taxon>
        <taxon>Desulforhopalus</taxon>
    </lineage>
</organism>
<keyword evidence="4" id="KW-1185">Reference proteome</keyword>
<sequence>MSVWDPKKTLDDAGLGADTGKKRSVRVGEAIRMELSTFLVTKVADPRLQGVSISRVEVTEDLSMAKIFFTVFGGHKEVKAAEKGFQRAGGFMRSQIAKTLNLRFTPKLQFRYDNTADKVAELEEIFAQIKNERESGENGS</sequence>
<dbReference type="GO" id="GO:0005829">
    <property type="term" value="C:cytosol"/>
    <property type="evidence" value="ECO:0007669"/>
    <property type="project" value="TreeGrafter"/>
</dbReference>
<dbReference type="PANTHER" id="PTHR33515">
    <property type="entry name" value="RIBOSOME-BINDING FACTOR A, CHLOROPLASTIC-RELATED"/>
    <property type="match status" value="1"/>
</dbReference>
<dbReference type="SUPFAM" id="SSF89919">
    <property type="entry name" value="Ribosome-binding factor A, RbfA"/>
    <property type="match status" value="1"/>
</dbReference>
<protein>
    <recommendedName>
        <fullName evidence="2">Ribosome-binding factor A</fullName>
    </recommendedName>
</protein>
<dbReference type="GO" id="GO:0030490">
    <property type="term" value="P:maturation of SSU-rRNA"/>
    <property type="evidence" value="ECO:0007669"/>
    <property type="project" value="UniProtKB-UniRule"/>
</dbReference>
<dbReference type="Proteomes" id="UP000199073">
    <property type="component" value="Unassembled WGS sequence"/>
</dbReference>
<dbReference type="InterPro" id="IPR020053">
    <property type="entry name" value="Ribosome-bd_factorA_CS"/>
</dbReference>
<proteinExistence type="inferred from homology"/>
<keyword evidence="2" id="KW-0963">Cytoplasm</keyword>
<dbReference type="NCBIfam" id="TIGR00082">
    <property type="entry name" value="rbfA"/>
    <property type="match status" value="1"/>
</dbReference>
<evidence type="ECO:0000256" key="2">
    <source>
        <dbReference type="HAMAP-Rule" id="MF_00003"/>
    </source>
</evidence>
<gene>
    <name evidence="2" type="primary">rbfA</name>
    <name evidence="3" type="ORF">SAMN05660330_00197</name>
</gene>
<dbReference type="HAMAP" id="MF_00003">
    <property type="entry name" value="RbfA"/>
    <property type="match status" value="1"/>
</dbReference>
<keyword evidence="1 2" id="KW-0690">Ribosome biogenesis</keyword>
<dbReference type="PANTHER" id="PTHR33515:SF1">
    <property type="entry name" value="RIBOSOME-BINDING FACTOR A, CHLOROPLASTIC-RELATED"/>
    <property type="match status" value="1"/>
</dbReference>
<evidence type="ECO:0000313" key="3">
    <source>
        <dbReference type="EMBL" id="SDO40222.1"/>
    </source>
</evidence>
<accession>A0A1H0J9E1</accession>
<dbReference type="InterPro" id="IPR023799">
    <property type="entry name" value="RbfA_dom_sf"/>
</dbReference>
<name>A0A1H0J9E1_9BACT</name>
<dbReference type="AlphaFoldDB" id="A0A1H0J9E1"/>
<dbReference type="EMBL" id="FNJI01000001">
    <property type="protein sequence ID" value="SDO40222.1"/>
    <property type="molecule type" value="Genomic_DNA"/>
</dbReference>
<dbReference type="RefSeq" id="WP_092218849.1">
    <property type="nucleotide sequence ID" value="NZ_FNJI01000001.1"/>
</dbReference>
<dbReference type="Gene3D" id="3.30.300.20">
    <property type="match status" value="1"/>
</dbReference>
<dbReference type="GO" id="GO:0043024">
    <property type="term" value="F:ribosomal small subunit binding"/>
    <property type="evidence" value="ECO:0007669"/>
    <property type="project" value="TreeGrafter"/>
</dbReference>
<evidence type="ECO:0000256" key="1">
    <source>
        <dbReference type="ARBA" id="ARBA00022517"/>
    </source>
</evidence>
<comment type="function">
    <text evidence="2">One of several proteins that assist in the late maturation steps of the functional core of the 30S ribosomal subunit. Associates with free 30S ribosomal subunits (but not with 30S subunits that are part of 70S ribosomes or polysomes). Required for efficient processing of 16S rRNA. May interact with the 5'-terminal helix region of 16S rRNA.</text>
</comment>
<dbReference type="STRING" id="91360.SAMN05660330_00197"/>
<dbReference type="OrthoDB" id="307788at2"/>
<comment type="similarity">
    <text evidence="2">Belongs to the RbfA family.</text>
</comment>
<reference evidence="3 4" key="1">
    <citation type="submission" date="2016-10" db="EMBL/GenBank/DDBJ databases">
        <authorList>
            <person name="de Groot N.N."/>
        </authorList>
    </citation>
    <scope>NUCLEOTIDE SEQUENCE [LARGE SCALE GENOMIC DNA]</scope>
    <source>
        <strain evidence="3 4">DSM 12130</strain>
    </source>
</reference>
<comment type="subcellular location">
    <subcellularLocation>
        <location evidence="2">Cytoplasm</location>
    </subcellularLocation>
</comment>
<dbReference type="InterPro" id="IPR000238">
    <property type="entry name" value="RbfA"/>
</dbReference>
<dbReference type="InterPro" id="IPR015946">
    <property type="entry name" value="KH_dom-like_a/b"/>
</dbReference>
<dbReference type="Pfam" id="PF02033">
    <property type="entry name" value="RBFA"/>
    <property type="match status" value="1"/>
</dbReference>